<dbReference type="PANTHER" id="PTHR47027:SF8">
    <property type="entry name" value="RIBONUCLEASE H"/>
    <property type="match status" value="1"/>
</dbReference>
<evidence type="ECO:0000313" key="1">
    <source>
        <dbReference type="EMBL" id="GFO22995.1"/>
    </source>
</evidence>
<evidence type="ECO:0008006" key="3">
    <source>
        <dbReference type="Google" id="ProtNLM"/>
    </source>
</evidence>
<reference evidence="1 2" key="1">
    <citation type="journal article" date="2021" name="Elife">
        <title>Chloroplast acquisition without the gene transfer in kleptoplastic sea slugs, Plakobranchus ocellatus.</title>
        <authorList>
            <person name="Maeda T."/>
            <person name="Takahashi S."/>
            <person name="Yoshida T."/>
            <person name="Shimamura S."/>
            <person name="Takaki Y."/>
            <person name="Nagai Y."/>
            <person name="Toyoda A."/>
            <person name="Suzuki Y."/>
            <person name="Arimoto A."/>
            <person name="Ishii H."/>
            <person name="Satoh N."/>
            <person name="Nishiyama T."/>
            <person name="Hasebe M."/>
            <person name="Maruyama T."/>
            <person name="Minagawa J."/>
            <person name="Obokata J."/>
            <person name="Shigenobu S."/>
        </authorList>
    </citation>
    <scope>NUCLEOTIDE SEQUENCE [LARGE SCALE GENOMIC DNA]</scope>
</reference>
<name>A0AAV4BV54_9GAST</name>
<accession>A0AAV4BV54</accession>
<dbReference type="PANTHER" id="PTHR47027">
    <property type="entry name" value="REVERSE TRANSCRIPTASE DOMAIN-CONTAINING PROTEIN"/>
    <property type="match status" value="1"/>
</dbReference>
<keyword evidence="2" id="KW-1185">Reference proteome</keyword>
<dbReference type="Proteomes" id="UP000735302">
    <property type="component" value="Unassembled WGS sequence"/>
</dbReference>
<dbReference type="AlphaFoldDB" id="A0AAV4BV54"/>
<gene>
    <name evidence="1" type="ORF">PoB_004950000</name>
</gene>
<dbReference type="EMBL" id="BLXT01005492">
    <property type="protein sequence ID" value="GFO22995.1"/>
    <property type="molecule type" value="Genomic_DNA"/>
</dbReference>
<protein>
    <recommendedName>
        <fullName evidence="3">Reverse transcriptase domain-containing protein</fullName>
    </recommendedName>
</protein>
<comment type="caution">
    <text evidence="1">The sequence shown here is derived from an EMBL/GenBank/DDBJ whole genome shotgun (WGS) entry which is preliminary data.</text>
</comment>
<evidence type="ECO:0000313" key="2">
    <source>
        <dbReference type="Proteomes" id="UP000735302"/>
    </source>
</evidence>
<organism evidence="1 2">
    <name type="scientific">Plakobranchus ocellatus</name>
    <dbReference type="NCBI Taxonomy" id="259542"/>
    <lineage>
        <taxon>Eukaryota</taxon>
        <taxon>Metazoa</taxon>
        <taxon>Spiralia</taxon>
        <taxon>Lophotrochozoa</taxon>
        <taxon>Mollusca</taxon>
        <taxon>Gastropoda</taxon>
        <taxon>Heterobranchia</taxon>
        <taxon>Euthyneura</taxon>
        <taxon>Panpulmonata</taxon>
        <taxon>Sacoglossa</taxon>
        <taxon>Placobranchoidea</taxon>
        <taxon>Plakobranchidae</taxon>
        <taxon>Plakobranchus</taxon>
    </lineage>
</organism>
<proteinExistence type="predicted"/>
<sequence length="105" mass="12095">MILLSINDHEGVKVNGHNIINLRHADDTVLRAGSENKLQLILDTVAEESGKRELELDIKKTECLLISKKGRIPTFIISCRGENIKYIRLYIWVLINTRCKMQHQN</sequence>